<evidence type="ECO:0000313" key="2">
    <source>
        <dbReference type="Proteomes" id="UP001296923"/>
    </source>
</evidence>
<protein>
    <submittedName>
        <fullName evidence="1">Uncharacterized protein</fullName>
    </submittedName>
</protein>
<gene>
    <name evidence="1" type="ORF">JYA63_17385</name>
</gene>
<reference evidence="1 2" key="1">
    <citation type="submission" date="2021-01" db="EMBL/GenBank/DDBJ databases">
        <title>Genome Sequencing of Type Strains.</title>
        <authorList>
            <person name="Lemaire J.F."/>
            <person name="Inderbitzin P."/>
            <person name="Collins S.B."/>
            <person name="Wespe N."/>
            <person name="Knight-Connoni V."/>
        </authorList>
    </citation>
    <scope>NUCLEOTIDE SEQUENCE [LARGE SCALE GENOMIC DNA]</scope>
    <source>
        <strain evidence="1 2">DSM 23009</strain>
    </source>
</reference>
<comment type="caution">
    <text evidence="1">The sequence shown here is derived from an EMBL/GenBank/DDBJ whole genome shotgun (WGS) entry which is preliminary data.</text>
</comment>
<keyword evidence="2" id="KW-1185">Reference proteome</keyword>
<accession>A0ABS2ZX74</accession>
<organism evidence="1 2">
    <name type="scientific">Fictibacillus nanhaiensis</name>
    <dbReference type="NCBI Taxonomy" id="742169"/>
    <lineage>
        <taxon>Bacteria</taxon>
        <taxon>Bacillati</taxon>
        <taxon>Bacillota</taxon>
        <taxon>Bacilli</taxon>
        <taxon>Bacillales</taxon>
        <taxon>Fictibacillaceae</taxon>
        <taxon>Fictibacillus</taxon>
    </lineage>
</organism>
<name>A0ABS2ZX74_9BACL</name>
<dbReference type="EMBL" id="JAFHKR010000039">
    <property type="protein sequence ID" value="MBN3556056.1"/>
    <property type="molecule type" value="Genomic_DNA"/>
</dbReference>
<evidence type="ECO:0000313" key="1">
    <source>
        <dbReference type="EMBL" id="MBN3556056.1"/>
    </source>
</evidence>
<sequence length="75" mass="9074">MNERLQYIRDYFKNQRIKVEIKAFYSKNLKGHTRIYRFTGTRAGIKFKDGLAEIDRNDLPKLVELYPELIIHEKE</sequence>
<dbReference type="Proteomes" id="UP001296923">
    <property type="component" value="Unassembled WGS sequence"/>
</dbReference>
<dbReference type="RefSeq" id="WP_205726800.1">
    <property type="nucleotide sequence ID" value="NZ_JAFHKR010000039.1"/>
</dbReference>
<proteinExistence type="predicted"/>